<gene>
    <name evidence="1" type="ORF">HAX54_052808</name>
</gene>
<dbReference type="Proteomes" id="UP000823775">
    <property type="component" value="Unassembled WGS sequence"/>
</dbReference>
<evidence type="ECO:0000313" key="2">
    <source>
        <dbReference type="Proteomes" id="UP000823775"/>
    </source>
</evidence>
<name>A0ABS8T030_DATST</name>
<proteinExistence type="predicted"/>
<evidence type="ECO:0000313" key="1">
    <source>
        <dbReference type="EMBL" id="MCD7464466.1"/>
    </source>
</evidence>
<protein>
    <submittedName>
        <fullName evidence="1">Uncharacterized protein</fullName>
    </submittedName>
</protein>
<keyword evidence="2" id="KW-1185">Reference proteome</keyword>
<comment type="caution">
    <text evidence="1">The sequence shown here is derived from an EMBL/GenBank/DDBJ whole genome shotgun (WGS) entry which is preliminary data.</text>
</comment>
<sequence length="84" mass="9074">MIHILNESARVKQCQVDQQVGQDSKIDSLTSTDARLATAGGHRCLASSNAGDLPMFPVHCVQAVLHRHFMGLHLCFVGEVAAHP</sequence>
<dbReference type="EMBL" id="JACEIK010000967">
    <property type="protein sequence ID" value="MCD7464466.1"/>
    <property type="molecule type" value="Genomic_DNA"/>
</dbReference>
<accession>A0ABS8T030</accession>
<reference evidence="1 2" key="1">
    <citation type="journal article" date="2021" name="BMC Genomics">
        <title>Datura genome reveals duplications of psychoactive alkaloid biosynthetic genes and high mutation rate following tissue culture.</title>
        <authorList>
            <person name="Rajewski A."/>
            <person name="Carter-House D."/>
            <person name="Stajich J."/>
            <person name="Litt A."/>
        </authorList>
    </citation>
    <scope>NUCLEOTIDE SEQUENCE [LARGE SCALE GENOMIC DNA]</scope>
    <source>
        <strain evidence="1">AR-01</strain>
    </source>
</reference>
<organism evidence="1 2">
    <name type="scientific">Datura stramonium</name>
    <name type="common">Jimsonweed</name>
    <name type="synonym">Common thornapple</name>
    <dbReference type="NCBI Taxonomy" id="4076"/>
    <lineage>
        <taxon>Eukaryota</taxon>
        <taxon>Viridiplantae</taxon>
        <taxon>Streptophyta</taxon>
        <taxon>Embryophyta</taxon>
        <taxon>Tracheophyta</taxon>
        <taxon>Spermatophyta</taxon>
        <taxon>Magnoliopsida</taxon>
        <taxon>eudicotyledons</taxon>
        <taxon>Gunneridae</taxon>
        <taxon>Pentapetalae</taxon>
        <taxon>asterids</taxon>
        <taxon>lamiids</taxon>
        <taxon>Solanales</taxon>
        <taxon>Solanaceae</taxon>
        <taxon>Solanoideae</taxon>
        <taxon>Datureae</taxon>
        <taxon>Datura</taxon>
    </lineage>
</organism>